<evidence type="ECO:0000313" key="2">
    <source>
        <dbReference type="EMBL" id="KAF6811302.1"/>
    </source>
</evidence>
<keyword evidence="3" id="KW-1185">Reference proteome</keyword>
<gene>
    <name evidence="2" type="ORF">CMUS01_13303</name>
</gene>
<feature type="region of interest" description="Disordered" evidence="1">
    <location>
        <begin position="214"/>
        <end position="241"/>
    </location>
</feature>
<dbReference type="SUPFAM" id="SSF81383">
    <property type="entry name" value="F-box domain"/>
    <property type="match status" value="1"/>
</dbReference>
<evidence type="ECO:0000256" key="1">
    <source>
        <dbReference type="SAM" id="MobiDB-lite"/>
    </source>
</evidence>
<name>A0A8H6JDX1_9PEZI</name>
<feature type="compositionally biased region" description="Basic and acidic residues" evidence="1">
    <location>
        <begin position="14"/>
        <end position="23"/>
    </location>
</feature>
<feature type="compositionally biased region" description="Low complexity" evidence="1">
    <location>
        <begin position="64"/>
        <end position="77"/>
    </location>
</feature>
<evidence type="ECO:0008006" key="4">
    <source>
        <dbReference type="Google" id="ProtNLM"/>
    </source>
</evidence>
<evidence type="ECO:0000313" key="3">
    <source>
        <dbReference type="Proteomes" id="UP000639643"/>
    </source>
</evidence>
<feature type="compositionally biased region" description="Low complexity" evidence="1">
    <location>
        <begin position="219"/>
        <end position="228"/>
    </location>
</feature>
<dbReference type="OrthoDB" id="4828582at2759"/>
<feature type="region of interest" description="Disordered" evidence="1">
    <location>
        <begin position="1"/>
        <end position="94"/>
    </location>
</feature>
<dbReference type="InterPro" id="IPR036047">
    <property type="entry name" value="F-box-like_dom_sf"/>
</dbReference>
<comment type="caution">
    <text evidence="2">The sequence shown here is derived from an EMBL/GenBank/DDBJ whole genome shotgun (WGS) entry which is preliminary data.</text>
</comment>
<organism evidence="2 3">
    <name type="scientific">Colletotrichum musicola</name>
    <dbReference type="NCBI Taxonomy" id="2175873"/>
    <lineage>
        <taxon>Eukaryota</taxon>
        <taxon>Fungi</taxon>
        <taxon>Dikarya</taxon>
        <taxon>Ascomycota</taxon>
        <taxon>Pezizomycotina</taxon>
        <taxon>Sordariomycetes</taxon>
        <taxon>Hypocreomycetidae</taxon>
        <taxon>Glomerellales</taxon>
        <taxon>Glomerellaceae</taxon>
        <taxon>Colletotrichum</taxon>
        <taxon>Colletotrichum orchidearum species complex</taxon>
    </lineage>
</organism>
<protein>
    <recommendedName>
        <fullName evidence="4">F-box domain-containing protein</fullName>
    </recommendedName>
</protein>
<dbReference type="AlphaFoldDB" id="A0A8H6JDX1"/>
<accession>A0A8H6JDX1</accession>
<reference evidence="2" key="1">
    <citation type="journal article" date="2020" name="Phytopathology">
        <title>Genome Sequence Resources of Colletotrichum truncatum, C. plurivorum, C. musicola, and C. sojae: Four Species Pathogenic to Soybean (Glycine max).</title>
        <authorList>
            <person name="Rogerio F."/>
            <person name="Boufleur T.R."/>
            <person name="Ciampi-Guillardi M."/>
            <person name="Sukno S.A."/>
            <person name="Thon M.R."/>
            <person name="Massola Junior N.S."/>
            <person name="Baroncelli R."/>
        </authorList>
    </citation>
    <scope>NUCLEOTIDE SEQUENCE</scope>
    <source>
        <strain evidence="2">LFN0074</strain>
    </source>
</reference>
<dbReference type="EMBL" id="WIGM01000823">
    <property type="protein sequence ID" value="KAF6811302.1"/>
    <property type="molecule type" value="Genomic_DNA"/>
</dbReference>
<sequence length="607" mass="68493">MLVIPPALTRSSRRAWEEAKTKQEGTVADSEVPSSWTDSDIPSDWTDSDFPVGPTRSDLPDYVTSSDSESLSSTSSTAQPLRLPRRMGSASSKVSAMGTCRFLSIKGQRTASTSTPSSSATPEIDYKAVILFRPQDSIPKKKRSLVRTGYTRAFELARDANKKNSLIYGIPREIVLEIMACLDPVDMYAARQSCSLFFTLFSVAGFSKLQEPICEPPKSSDSSGSSSSQTTPGAVQEDESSLSPALYKPLFKFRLSELGSSQKKRCAALILRDRLCKSCLPDGPVTERNVVPYSASSRKFCTGCRKSHMLHHFSASQLPRHDAICIAWEGKRRMCPHRSISRSDTFDIVTSDEWKRTILAPCQECGLQFRADRGEEQPDMYQWGSDYDHGSCYSTWTVEVCRLGKNQVVTKQLLRDGLSDLKDRIGDEVLCPHVFFEGPELLEPFRWHHCACFRSPDAEGKQTCLRHSTDYFASKYCCACRNKTHQHAGRFMGGHSHQDDWKHDYFVTHDWSCPICFAHYSWKLDKRSVTLRHLRGIYDICVAQPSSNVPRFRKKPQAWNLRSWIIALDPATFEGGEGLNCKTLCGDRSCWNYRAKLEDWADSLFRC</sequence>
<dbReference type="Proteomes" id="UP000639643">
    <property type="component" value="Unassembled WGS sequence"/>
</dbReference>
<proteinExistence type="predicted"/>